<evidence type="ECO:0000313" key="4">
    <source>
        <dbReference type="Proteomes" id="UP001153712"/>
    </source>
</evidence>
<proteinExistence type="predicted"/>
<sequence length="225" mass="25399">MARIVLGWLLLCFVVEAYSLVCLKCNSTDVFSRCRFGSRSKAAPRRALCRGPEATCFVRATVDDNGRAFFERGCTDSSQDVCKAKDHVDVEFCVSCRSKNCNYDVMELDKEVEDYLNDARERDIREKGVASHVEEKKTDKTAAGKGIVKVLKELITRSSADENSDKRPENLVDEVLNDHFTHFGEKIRSSRSGVTNLQFNDEDDDGEGPFDIDVRMDNAKHKVLK</sequence>
<organism evidence="3 4">
    <name type="scientific">Phyllotreta striolata</name>
    <name type="common">Striped flea beetle</name>
    <name type="synonym">Crioceris striolata</name>
    <dbReference type="NCBI Taxonomy" id="444603"/>
    <lineage>
        <taxon>Eukaryota</taxon>
        <taxon>Metazoa</taxon>
        <taxon>Ecdysozoa</taxon>
        <taxon>Arthropoda</taxon>
        <taxon>Hexapoda</taxon>
        <taxon>Insecta</taxon>
        <taxon>Pterygota</taxon>
        <taxon>Neoptera</taxon>
        <taxon>Endopterygota</taxon>
        <taxon>Coleoptera</taxon>
        <taxon>Polyphaga</taxon>
        <taxon>Cucujiformia</taxon>
        <taxon>Chrysomeloidea</taxon>
        <taxon>Chrysomelidae</taxon>
        <taxon>Galerucinae</taxon>
        <taxon>Alticini</taxon>
        <taxon>Phyllotreta</taxon>
    </lineage>
</organism>
<evidence type="ECO:0000256" key="2">
    <source>
        <dbReference type="SAM" id="SignalP"/>
    </source>
</evidence>
<dbReference type="AlphaFoldDB" id="A0A9N9TKW8"/>
<feature type="region of interest" description="Disordered" evidence="1">
    <location>
        <begin position="194"/>
        <end position="213"/>
    </location>
</feature>
<gene>
    <name evidence="3" type="ORF">PHYEVI_LOCUS3627</name>
</gene>
<keyword evidence="4" id="KW-1185">Reference proteome</keyword>
<dbReference type="OrthoDB" id="6760756at2759"/>
<accession>A0A9N9TKW8</accession>
<dbReference type="Proteomes" id="UP001153712">
    <property type="component" value="Chromosome 13"/>
</dbReference>
<evidence type="ECO:0000313" key="3">
    <source>
        <dbReference type="EMBL" id="CAG9857221.1"/>
    </source>
</evidence>
<feature type="compositionally biased region" description="Acidic residues" evidence="1">
    <location>
        <begin position="200"/>
        <end position="210"/>
    </location>
</feature>
<name>A0A9N9TKW8_PHYSR</name>
<dbReference type="EMBL" id="OU900106">
    <property type="protein sequence ID" value="CAG9857221.1"/>
    <property type="molecule type" value="Genomic_DNA"/>
</dbReference>
<reference evidence="3" key="1">
    <citation type="submission" date="2022-01" db="EMBL/GenBank/DDBJ databases">
        <authorList>
            <person name="King R."/>
        </authorList>
    </citation>
    <scope>NUCLEOTIDE SEQUENCE</scope>
</reference>
<feature type="chain" id="PRO_5040510059" evidence="2">
    <location>
        <begin position="18"/>
        <end position="225"/>
    </location>
</feature>
<feature type="signal peptide" evidence="2">
    <location>
        <begin position="1"/>
        <end position="17"/>
    </location>
</feature>
<evidence type="ECO:0000256" key="1">
    <source>
        <dbReference type="SAM" id="MobiDB-lite"/>
    </source>
</evidence>
<keyword evidence="2" id="KW-0732">Signal</keyword>
<protein>
    <submittedName>
        <fullName evidence="3">Uncharacterized protein</fullName>
    </submittedName>
</protein>